<dbReference type="RefSeq" id="WP_317566088.1">
    <property type="nucleotide sequence ID" value="NZ_JAWLJX010000009.1"/>
</dbReference>
<dbReference type="EMBL" id="JAWLJX010000009">
    <property type="protein sequence ID" value="MDV6263966.1"/>
    <property type="molecule type" value="Genomic_DNA"/>
</dbReference>
<evidence type="ECO:0000313" key="1">
    <source>
        <dbReference type="EMBL" id="MDV6263966.1"/>
    </source>
</evidence>
<dbReference type="Proteomes" id="UP001185755">
    <property type="component" value="Unassembled WGS sequence"/>
</dbReference>
<sequence length="47" mass="5226">MSMDVSTQQRTGDGLIDYLSQPDDVMIATTLKARGKIRTENWAVVVN</sequence>
<organism evidence="1 2">
    <name type="scientific">Rhodococcoides yunnanense</name>
    <dbReference type="NCBI Taxonomy" id="278209"/>
    <lineage>
        <taxon>Bacteria</taxon>
        <taxon>Bacillati</taxon>
        <taxon>Actinomycetota</taxon>
        <taxon>Actinomycetes</taxon>
        <taxon>Mycobacteriales</taxon>
        <taxon>Nocardiaceae</taxon>
        <taxon>Rhodococcoides</taxon>
    </lineage>
</organism>
<accession>A0ABU4BIQ2</accession>
<keyword evidence="2" id="KW-1185">Reference proteome</keyword>
<reference evidence="1 2" key="1">
    <citation type="submission" date="2023-10" db="EMBL/GenBank/DDBJ databases">
        <title>Development of a sustainable strategy for remediation of hydrocarbon-contaminated territories based on the waste exchange concept.</title>
        <authorList>
            <person name="Krivoruchko A."/>
        </authorList>
    </citation>
    <scope>NUCLEOTIDE SEQUENCE [LARGE SCALE GENOMIC DNA]</scope>
    <source>
        <strain evidence="1 2">IEGM 1323</strain>
    </source>
</reference>
<protein>
    <submittedName>
        <fullName evidence="1">Uncharacterized protein</fullName>
    </submittedName>
</protein>
<proteinExistence type="predicted"/>
<name>A0ABU4BIQ2_9NOCA</name>
<gene>
    <name evidence="1" type="ORF">R3P96_21720</name>
</gene>
<comment type="caution">
    <text evidence="1">The sequence shown here is derived from an EMBL/GenBank/DDBJ whole genome shotgun (WGS) entry which is preliminary data.</text>
</comment>
<evidence type="ECO:0000313" key="2">
    <source>
        <dbReference type="Proteomes" id="UP001185755"/>
    </source>
</evidence>